<feature type="transmembrane region" description="Helical" evidence="6">
    <location>
        <begin position="44"/>
        <end position="67"/>
    </location>
</feature>
<evidence type="ECO:0000256" key="5">
    <source>
        <dbReference type="ARBA" id="ARBA00023136"/>
    </source>
</evidence>
<reference evidence="9" key="1">
    <citation type="journal article" date="2019" name="Int. J. Syst. Evol. Microbiol.">
        <title>The Global Catalogue of Microorganisms (GCM) 10K type strain sequencing project: providing services to taxonomists for standard genome sequencing and annotation.</title>
        <authorList>
            <consortium name="The Broad Institute Genomics Platform"/>
            <consortium name="The Broad Institute Genome Sequencing Center for Infectious Disease"/>
            <person name="Wu L."/>
            <person name="Ma J."/>
        </authorList>
    </citation>
    <scope>NUCLEOTIDE SEQUENCE [LARGE SCALE GENOMIC DNA]</scope>
    <source>
        <strain evidence="9">KACC 11904</strain>
    </source>
</reference>
<evidence type="ECO:0000313" key="9">
    <source>
        <dbReference type="Proteomes" id="UP001596044"/>
    </source>
</evidence>
<dbReference type="InterPro" id="IPR015414">
    <property type="entry name" value="TMEM64"/>
</dbReference>
<keyword evidence="9" id="KW-1185">Reference proteome</keyword>
<protein>
    <recommendedName>
        <fullName evidence="6">TVP38/TMEM64 family membrane protein</fullName>
    </recommendedName>
</protein>
<evidence type="ECO:0000256" key="6">
    <source>
        <dbReference type="RuleBase" id="RU366058"/>
    </source>
</evidence>
<keyword evidence="3 6" id="KW-0812">Transmembrane</keyword>
<feature type="transmembrane region" description="Helical" evidence="6">
    <location>
        <begin position="12"/>
        <end position="32"/>
    </location>
</feature>
<feature type="domain" description="VTT" evidence="7">
    <location>
        <begin position="67"/>
        <end position="180"/>
    </location>
</feature>
<evidence type="ECO:0000259" key="7">
    <source>
        <dbReference type="Pfam" id="PF09335"/>
    </source>
</evidence>
<evidence type="ECO:0000256" key="2">
    <source>
        <dbReference type="ARBA" id="ARBA00022475"/>
    </source>
</evidence>
<evidence type="ECO:0000256" key="4">
    <source>
        <dbReference type="ARBA" id="ARBA00022989"/>
    </source>
</evidence>
<proteinExistence type="inferred from homology"/>
<gene>
    <name evidence="8" type="ORF">ACFPOG_10095</name>
</gene>
<feature type="transmembrane region" description="Helical" evidence="6">
    <location>
        <begin position="87"/>
        <end position="108"/>
    </location>
</feature>
<keyword evidence="4 6" id="KW-1133">Transmembrane helix</keyword>
<evidence type="ECO:0000256" key="1">
    <source>
        <dbReference type="ARBA" id="ARBA00004651"/>
    </source>
</evidence>
<feature type="transmembrane region" description="Helical" evidence="6">
    <location>
        <begin position="190"/>
        <end position="210"/>
    </location>
</feature>
<dbReference type="Pfam" id="PF09335">
    <property type="entry name" value="VTT_dom"/>
    <property type="match status" value="1"/>
</dbReference>
<evidence type="ECO:0000256" key="3">
    <source>
        <dbReference type="ARBA" id="ARBA00022692"/>
    </source>
</evidence>
<comment type="caution">
    <text evidence="8">The sequence shown here is derived from an EMBL/GenBank/DDBJ whole genome shotgun (WGS) entry which is preliminary data.</text>
</comment>
<dbReference type="PANTHER" id="PTHR12677">
    <property type="entry name" value="GOLGI APPARATUS MEMBRANE PROTEIN TVP38-RELATED"/>
    <property type="match status" value="1"/>
</dbReference>
<dbReference type="InterPro" id="IPR032816">
    <property type="entry name" value="VTT_dom"/>
</dbReference>
<comment type="subcellular location">
    <subcellularLocation>
        <location evidence="1 6">Cell membrane</location>
        <topology evidence="1 6">Multi-pass membrane protein</topology>
    </subcellularLocation>
</comment>
<feature type="transmembrane region" description="Helical" evidence="6">
    <location>
        <begin position="129"/>
        <end position="148"/>
    </location>
</feature>
<feature type="transmembrane region" description="Helical" evidence="6">
    <location>
        <begin position="160"/>
        <end position="183"/>
    </location>
</feature>
<dbReference type="PANTHER" id="PTHR12677:SF59">
    <property type="entry name" value="GOLGI APPARATUS MEMBRANE PROTEIN TVP38-RELATED"/>
    <property type="match status" value="1"/>
</dbReference>
<organism evidence="8 9">
    <name type="scientific">Paenibacillus aestuarii</name>
    <dbReference type="NCBI Taxonomy" id="516965"/>
    <lineage>
        <taxon>Bacteria</taxon>
        <taxon>Bacillati</taxon>
        <taxon>Bacillota</taxon>
        <taxon>Bacilli</taxon>
        <taxon>Bacillales</taxon>
        <taxon>Paenibacillaceae</taxon>
        <taxon>Paenibacillus</taxon>
    </lineage>
</organism>
<sequence length="224" mass="25051">MKATTKSSETHLIRIISIIVIVGLVVYYFYLLKTGQAQELLKSIQNLGVSGIIIGIIVQTVANILPVPGEFISIALMEIYGAFWGGVYAWIGGVVGALGALFLTKWIARPFFGHMAQPFLEKMEEYMQRNEIFGLLMIRFVPFVPYHFVNYAAGLLEVKIWNFTWTTGLGILPFTIALSGIYAGVRNGSLIWGIIGAFIFLILLGISWLVRRKKEEKETDKTVI</sequence>
<comment type="similarity">
    <text evidence="6">Belongs to the TVP38/TMEM64 family.</text>
</comment>
<dbReference type="EMBL" id="JBHSMJ010000009">
    <property type="protein sequence ID" value="MFC5448614.1"/>
    <property type="molecule type" value="Genomic_DNA"/>
</dbReference>
<evidence type="ECO:0000313" key="8">
    <source>
        <dbReference type="EMBL" id="MFC5448614.1"/>
    </source>
</evidence>
<dbReference type="RefSeq" id="WP_270878276.1">
    <property type="nucleotide sequence ID" value="NZ_JAQFVF010000018.1"/>
</dbReference>
<keyword evidence="2 6" id="KW-1003">Cell membrane</keyword>
<accession>A0ABW0K5V6</accession>
<name>A0ABW0K5V6_9BACL</name>
<dbReference type="Proteomes" id="UP001596044">
    <property type="component" value="Unassembled WGS sequence"/>
</dbReference>
<keyword evidence="5 6" id="KW-0472">Membrane</keyword>